<dbReference type="Gene3D" id="3.20.20.140">
    <property type="entry name" value="Metal-dependent hydrolases"/>
    <property type="match status" value="1"/>
</dbReference>
<dbReference type="SUPFAM" id="SSF51556">
    <property type="entry name" value="Metallo-dependent hydrolases"/>
    <property type="match status" value="1"/>
</dbReference>
<dbReference type="Proteomes" id="UP000068447">
    <property type="component" value="Chromosome"/>
</dbReference>
<evidence type="ECO:0000259" key="1">
    <source>
        <dbReference type="Pfam" id="PF07969"/>
    </source>
</evidence>
<dbReference type="InterPro" id="IPR032466">
    <property type="entry name" value="Metal_Hydrolase"/>
</dbReference>
<name>A0A0U3BF90_9ALTE</name>
<dbReference type="STRING" id="1526571.AT746_04605"/>
<evidence type="ECO:0000313" key="3">
    <source>
        <dbReference type="Proteomes" id="UP000068447"/>
    </source>
</evidence>
<dbReference type="InterPro" id="IPR033932">
    <property type="entry name" value="YtcJ-like"/>
</dbReference>
<keyword evidence="2" id="KW-0378">Hydrolase</keyword>
<dbReference type="CDD" id="cd01300">
    <property type="entry name" value="YtcJ_like"/>
    <property type="match status" value="1"/>
</dbReference>
<dbReference type="GO" id="GO:0016810">
    <property type="term" value="F:hydrolase activity, acting on carbon-nitrogen (but not peptide) bonds"/>
    <property type="evidence" value="ECO:0007669"/>
    <property type="project" value="InterPro"/>
</dbReference>
<accession>A0A0U3BF90</accession>
<feature type="domain" description="Amidohydrolase 3" evidence="1">
    <location>
        <begin position="51"/>
        <end position="530"/>
    </location>
</feature>
<dbReference type="InterPro" id="IPR013108">
    <property type="entry name" value="Amidohydro_3"/>
</dbReference>
<organism evidence="2 3">
    <name type="scientific">Lacimicrobium alkaliphilum</name>
    <dbReference type="NCBI Taxonomy" id="1526571"/>
    <lineage>
        <taxon>Bacteria</taxon>
        <taxon>Pseudomonadati</taxon>
        <taxon>Pseudomonadota</taxon>
        <taxon>Gammaproteobacteria</taxon>
        <taxon>Alteromonadales</taxon>
        <taxon>Alteromonadaceae</taxon>
        <taxon>Lacimicrobium</taxon>
    </lineage>
</organism>
<reference evidence="2 3" key="1">
    <citation type="submission" date="2015-12" db="EMBL/GenBank/DDBJ databases">
        <title>Complete genome of Lacimicrobium alkaliphilum KCTC 32984.</title>
        <authorList>
            <person name="Kim S.-G."/>
            <person name="Lee Y.-J."/>
        </authorList>
    </citation>
    <scope>NUCLEOTIDE SEQUENCE [LARGE SCALE GENOMIC DNA]</scope>
    <source>
        <strain evidence="2 3">YelD216</strain>
    </source>
</reference>
<dbReference type="PANTHER" id="PTHR22642">
    <property type="entry name" value="IMIDAZOLONEPROPIONASE"/>
    <property type="match status" value="1"/>
</dbReference>
<sequence>MPVADTVIIQAKVWTADPHNPWAEAVAIEGEKILAVGSEVEINGFIGDSTELIDAGGNLVLPGFIDSHVHFLIGGMGLSSVQLRDAKTPQEFSQRIGDFATSVPEGQWILNGEWDHENWGGELPSREWIDELTPEHPVFVMRLDGHMALANSLALELAGVDSDTPDVEGGEIVRDSQGNPTGVLKDNAMNLVQSAIPEPDETQLDAALEAASEHVASRGITSVHDMGDWQSMRSLRTYQRAHEKGQLRTRIYAVEPLETWQKVANYVAEHGRGDEWLKVGGVKGFMDGSLGSHTAAFYEPYTDTPDDSGFFINPPEQMEEWITAADRAGLQLMVHAIGDRAIGRLLDIYAGIEEVQGGVDRRWRIEHAQHIEPEDIIRFSELDVIASMQPYHAIDDGRWAERVIGAERAKTTYAFRDLLNADAHLAFGSDWFVAPVSPIMGIYAAVTRRTLDDNNPQGWVPEQKISLEQALIAYTRGAAYASAEEKIKGSLAPGKLADLVILDQDLFSIEAEQIADVQVQRTIVGGRTVFSRD</sequence>
<dbReference type="KEGG" id="lal:AT746_04605"/>
<gene>
    <name evidence="2" type="ORF">AT746_04605</name>
</gene>
<proteinExistence type="predicted"/>
<keyword evidence="3" id="KW-1185">Reference proteome</keyword>
<dbReference type="SUPFAM" id="SSF51338">
    <property type="entry name" value="Composite domain of metallo-dependent hydrolases"/>
    <property type="match status" value="1"/>
</dbReference>
<dbReference type="AlphaFoldDB" id="A0A0U3BF90"/>
<protein>
    <submittedName>
        <fullName evidence="2">Amidohydrolase</fullName>
    </submittedName>
</protein>
<dbReference type="EMBL" id="CP013650">
    <property type="protein sequence ID" value="ALT00326.1"/>
    <property type="molecule type" value="Genomic_DNA"/>
</dbReference>
<dbReference type="Gene3D" id="3.10.310.70">
    <property type="match status" value="1"/>
</dbReference>
<dbReference type="Pfam" id="PF07969">
    <property type="entry name" value="Amidohydro_3"/>
    <property type="match status" value="1"/>
</dbReference>
<dbReference type="Gene3D" id="2.30.40.10">
    <property type="entry name" value="Urease, subunit C, domain 1"/>
    <property type="match status" value="1"/>
</dbReference>
<evidence type="ECO:0000313" key="2">
    <source>
        <dbReference type="EMBL" id="ALT00326.1"/>
    </source>
</evidence>
<dbReference type="OrthoDB" id="9031471at2"/>
<dbReference type="PANTHER" id="PTHR22642:SF2">
    <property type="entry name" value="PROTEIN LONG AFTER FAR-RED 3"/>
    <property type="match status" value="1"/>
</dbReference>
<dbReference type="InterPro" id="IPR011059">
    <property type="entry name" value="Metal-dep_hydrolase_composite"/>
</dbReference>